<sequence length="82" mass="8732">MAERNATSTICLVLGEHLSNYYTGPLVRGVVTAGAAANCRIVLYSTLNTRLSHIRLGLNDLPLLPTGADAYLLPAYVTDDVA</sequence>
<evidence type="ECO:0000313" key="1">
    <source>
        <dbReference type="EMBL" id="KPV48802.1"/>
    </source>
</evidence>
<accession>A0A0P9CT38</accession>
<dbReference type="Proteomes" id="UP000050509">
    <property type="component" value="Unassembled WGS sequence"/>
</dbReference>
<reference evidence="1 2" key="1">
    <citation type="submission" date="2015-09" db="EMBL/GenBank/DDBJ databases">
        <title>Draft genome sequence of Kouleothrix aurantiaca JCM 19913.</title>
        <authorList>
            <person name="Hemp J."/>
        </authorList>
    </citation>
    <scope>NUCLEOTIDE SEQUENCE [LARGE SCALE GENOMIC DNA]</scope>
    <source>
        <strain evidence="1 2">COM-B</strain>
    </source>
</reference>
<proteinExistence type="predicted"/>
<name>A0A0P9CT38_9CHLR</name>
<dbReference type="AlphaFoldDB" id="A0A0P9CT38"/>
<organism evidence="1 2">
    <name type="scientific">Kouleothrix aurantiaca</name>
    <dbReference type="NCBI Taxonomy" id="186479"/>
    <lineage>
        <taxon>Bacteria</taxon>
        <taxon>Bacillati</taxon>
        <taxon>Chloroflexota</taxon>
        <taxon>Chloroflexia</taxon>
        <taxon>Chloroflexales</taxon>
        <taxon>Roseiflexineae</taxon>
        <taxon>Roseiflexaceae</taxon>
        <taxon>Kouleothrix</taxon>
    </lineage>
</organism>
<protein>
    <submittedName>
        <fullName evidence="1">Uncharacterized protein</fullName>
    </submittedName>
</protein>
<keyword evidence="2" id="KW-1185">Reference proteome</keyword>
<feature type="non-terminal residue" evidence="1">
    <location>
        <position position="82"/>
    </location>
</feature>
<evidence type="ECO:0000313" key="2">
    <source>
        <dbReference type="Proteomes" id="UP000050509"/>
    </source>
</evidence>
<gene>
    <name evidence="1" type="ORF">SE17_36100</name>
</gene>
<comment type="caution">
    <text evidence="1">The sequence shown here is derived from an EMBL/GenBank/DDBJ whole genome shotgun (WGS) entry which is preliminary data.</text>
</comment>
<dbReference type="EMBL" id="LJCR01002384">
    <property type="protein sequence ID" value="KPV48802.1"/>
    <property type="molecule type" value="Genomic_DNA"/>
</dbReference>